<dbReference type="Gene3D" id="1.10.287.130">
    <property type="match status" value="1"/>
</dbReference>
<dbReference type="InterPro" id="IPR036097">
    <property type="entry name" value="HisK_dim/P_sf"/>
</dbReference>
<keyword evidence="3" id="KW-0597">Phosphoprotein</keyword>
<dbReference type="Gene3D" id="3.30.565.10">
    <property type="entry name" value="Histidine kinase-like ATPase, C-terminal domain"/>
    <property type="match status" value="1"/>
</dbReference>
<dbReference type="EC" id="2.7.13.3" evidence="2"/>
<dbReference type="EMBL" id="JBHTBX010000002">
    <property type="protein sequence ID" value="MFC7433535.1"/>
    <property type="molecule type" value="Genomic_DNA"/>
</dbReference>
<dbReference type="InterPro" id="IPR003594">
    <property type="entry name" value="HATPase_dom"/>
</dbReference>
<dbReference type="CDD" id="cd00082">
    <property type="entry name" value="HisKA"/>
    <property type="match status" value="1"/>
</dbReference>
<feature type="transmembrane region" description="Helical" evidence="4">
    <location>
        <begin position="178"/>
        <end position="201"/>
    </location>
</feature>
<reference evidence="7" key="1">
    <citation type="journal article" date="2019" name="Int. J. Syst. Evol. Microbiol.">
        <title>The Global Catalogue of Microorganisms (GCM) 10K type strain sequencing project: providing services to taxonomists for standard genome sequencing and annotation.</title>
        <authorList>
            <consortium name="The Broad Institute Genomics Platform"/>
            <consortium name="The Broad Institute Genome Sequencing Center for Infectious Disease"/>
            <person name="Wu L."/>
            <person name="Ma J."/>
        </authorList>
    </citation>
    <scope>NUCLEOTIDE SEQUENCE [LARGE SCALE GENOMIC DNA]</scope>
    <source>
        <strain evidence="7">CCUG 54518</strain>
    </source>
</reference>
<dbReference type="SMART" id="SM00387">
    <property type="entry name" value="HATPase_c"/>
    <property type="match status" value="1"/>
</dbReference>
<evidence type="ECO:0000313" key="6">
    <source>
        <dbReference type="EMBL" id="MFC7433535.1"/>
    </source>
</evidence>
<name>A0ABW2R552_9BURK</name>
<feature type="transmembrane region" description="Helical" evidence="4">
    <location>
        <begin position="340"/>
        <end position="361"/>
    </location>
</feature>
<organism evidence="6 7">
    <name type="scientific">Hydrogenophaga bisanensis</name>
    <dbReference type="NCBI Taxonomy" id="439611"/>
    <lineage>
        <taxon>Bacteria</taxon>
        <taxon>Pseudomonadati</taxon>
        <taxon>Pseudomonadota</taxon>
        <taxon>Betaproteobacteria</taxon>
        <taxon>Burkholderiales</taxon>
        <taxon>Comamonadaceae</taxon>
        <taxon>Hydrogenophaga</taxon>
    </lineage>
</organism>
<keyword evidence="7" id="KW-1185">Reference proteome</keyword>
<feature type="transmembrane region" description="Helical" evidence="4">
    <location>
        <begin position="240"/>
        <end position="264"/>
    </location>
</feature>
<dbReference type="SUPFAM" id="SSF55874">
    <property type="entry name" value="ATPase domain of HSP90 chaperone/DNA topoisomerase II/histidine kinase"/>
    <property type="match status" value="1"/>
</dbReference>
<accession>A0ABW2R552</accession>
<dbReference type="InterPro" id="IPR003661">
    <property type="entry name" value="HisK_dim/P_dom"/>
</dbReference>
<evidence type="ECO:0000256" key="3">
    <source>
        <dbReference type="ARBA" id="ARBA00022553"/>
    </source>
</evidence>
<evidence type="ECO:0000259" key="5">
    <source>
        <dbReference type="PROSITE" id="PS50109"/>
    </source>
</evidence>
<dbReference type="Gene3D" id="2.60.40.2380">
    <property type="match status" value="1"/>
</dbReference>
<dbReference type="SUPFAM" id="SSF47384">
    <property type="entry name" value="Homodimeric domain of signal transducing histidine kinase"/>
    <property type="match status" value="1"/>
</dbReference>
<feature type="transmembrane region" description="Helical" evidence="4">
    <location>
        <begin position="208"/>
        <end position="228"/>
    </location>
</feature>
<feature type="domain" description="Histidine kinase" evidence="5">
    <location>
        <begin position="428"/>
        <end position="634"/>
    </location>
</feature>
<gene>
    <name evidence="6" type="ORF">ACFQNJ_03315</name>
</gene>
<evidence type="ECO:0000313" key="7">
    <source>
        <dbReference type="Proteomes" id="UP001596495"/>
    </source>
</evidence>
<keyword evidence="4" id="KW-1133">Transmembrane helix</keyword>
<keyword evidence="4" id="KW-0812">Transmembrane</keyword>
<evidence type="ECO:0000256" key="4">
    <source>
        <dbReference type="SAM" id="Phobius"/>
    </source>
</evidence>
<feature type="transmembrane region" description="Helical" evidence="4">
    <location>
        <begin position="302"/>
        <end position="319"/>
    </location>
</feature>
<keyword evidence="4" id="KW-0472">Membrane</keyword>
<proteinExistence type="predicted"/>
<dbReference type="PANTHER" id="PTHR43547:SF2">
    <property type="entry name" value="HYBRID SIGNAL TRANSDUCTION HISTIDINE KINASE C"/>
    <property type="match status" value="1"/>
</dbReference>
<comment type="catalytic activity">
    <reaction evidence="1">
        <text>ATP + protein L-histidine = ADP + protein N-phospho-L-histidine.</text>
        <dbReference type="EC" id="2.7.13.3"/>
    </reaction>
</comment>
<dbReference type="InterPro" id="IPR005467">
    <property type="entry name" value="His_kinase_dom"/>
</dbReference>
<dbReference type="InterPro" id="IPR036890">
    <property type="entry name" value="HATPase_C_sf"/>
</dbReference>
<dbReference type="PROSITE" id="PS50109">
    <property type="entry name" value="HIS_KIN"/>
    <property type="match status" value="1"/>
</dbReference>
<feature type="transmembrane region" description="Helical" evidence="4">
    <location>
        <begin position="276"/>
        <end position="296"/>
    </location>
</feature>
<feature type="transmembrane region" description="Helical" evidence="4">
    <location>
        <begin position="367"/>
        <end position="389"/>
    </location>
</feature>
<keyword evidence="6" id="KW-0547">Nucleotide-binding</keyword>
<dbReference type="Pfam" id="PF02518">
    <property type="entry name" value="HATPase_c"/>
    <property type="match status" value="1"/>
</dbReference>
<dbReference type="InterPro" id="IPR011622">
    <property type="entry name" value="7TMR_DISM_rcpt_extracell_dom2"/>
</dbReference>
<comment type="caution">
    <text evidence="6">The sequence shown here is derived from an EMBL/GenBank/DDBJ whole genome shotgun (WGS) entry which is preliminary data.</text>
</comment>
<dbReference type="Proteomes" id="UP001596495">
    <property type="component" value="Unassembled WGS sequence"/>
</dbReference>
<protein>
    <recommendedName>
        <fullName evidence="2">histidine kinase</fullName>
        <ecNumber evidence="2">2.7.13.3</ecNumber>
    </recommendedName>
</protein>
<evidence type="ECO:0000256" key="1">
    <source>
        <dbReference type="ARBA" id="ARBA00000085"/>
    </source>
</evidence>
<keyword evidence="6" id="KW-0067">ATP-binding</keyword>
<dbReference type="Pfam" id="PF07696">
    <property type="entry name" value="7TMR-DISMED2"/>
    <property type="match status" value="1"/>
</dbReference>
<sequence length="639" mass="69604">MIRITLQKNLLLWLWLLLCLVSPTGTLAGTVDHVVARHRVLTTEPSFDTRALADAPVVPMNKVLSAGYGAEPVWVRLSIDPGLTPGLMNERLLLRVRPGYLDEILLFDPASASQPTGVTGDRHPLGWQAVPSAVFNVALDASRQPRDVWVRVTTKTARTAHFEVVRESDLHKLDAQAMLWSGLYLGCLVIFAIWGAAQLLVRRDALTLSFVGFQLASAAYGACILGYVRLLVDLDDAAAVVDVVTVIMVLVAVFMSILFNTVLLREMHAPRSGLRIMEGILALFPVLLLMLLGGLGMQALQVNMMIVLLAPVVAWVIALKSRRGISGVSRAQAPGERWIAVGYFSVSMVLTSLAALPGLGVIEGPLISLHVIMLHGLVTGFLMLAMLLYRIYRLLQQRELLAVEAAFNRQRAQRERAHREDQQKLLSMLAHELKTPLATLRMLMGSIGLPARGHRAAERAVQDMNQVIERCLQAGQLDDDALRPQRQPVQVDALIREVVSSLPERGLVRVSGEGSAPVVSTDPQLLAVVIRNLLDNALKYGPSDAPVEVFWQASAGDEGPAMHVDVRNEVGLSGKPVADKVFTKYYRHPQAQRRTGSGLGLYLVQGLVSNLGGGVSYRDEGTHVKFRVTLPMVGSGAGS</sequence>
<dbReference type="GO" id="GO:0005524">
    <property type="term" value="F:ATP binding"/>
    <property type="evidence" value="ECO:0007669"/>
    <property type="project" value="UniProtKB-KW"/>
</dbReference>
<dbReference type="PANTHER" id="PTHR43547">
    <property type="entry name" value="TWO-COMPONENT HISTIDINE KINASE"/>
    <property type="match status" value="1"/>
</dbReference>
<evidence type="ECO:0000256" key="2">
    <source>
        <dbReference type="ARBA" id="ARBA00012438"/>
    </source>
</evidence>